<dbReference type="Gene3D" id="1.25.40.10">
    <property type="entry name" value="Tetratricopeptide repeat domain"/>
    <property type="match status" value="1"/>
</dbReference>
<dbReference type="Proteomes" id="UP001172155">
    <property type="component" value="Unassembled WGS sequence"/>
</dbReference>
<evidence type="ECO:0000313" key="3">
    <source>
        <dbReference type="EMBL" id="KAK0754084.1"/>
    </source>
</evidence>
<dbReference type="SMART" id="SM00028">
    <property type="entry name" value="TPR"/>
    <property type="match status" value="3"/>
</dbReference>
<protein>
    <recommendedName>
        <fullName evidence="5">TPR domain-containing protein</fullName>
    </recommendedName>
</protein>
<name>A0AA40FA69_9PEZI</name>
<dbReference type="AlphaFoldDB" id="A0AA40FA69"/>
<feature type="repeat" description="TPR" evidence="1">
    <location>
        <begin position="69"/>
        <end position="102"/>
    </location>
</feature>
<dbReference type="Pfam" id="PF13181">
    <property type="entry name" value="TPR_8"/>
    <property type="match status" value="1"/>
</dbReference>
<dbReference type="CDD" id="cd24142">
    <property type="entry name" value="ACL4-like"/>
    <property type="match status" value="1"/>
</dbReference>
<feature type="region of interest" description="Disordered" evidence="2">
    <location>
        <begin position="1"/>
        <end position="30"/>
    </location>
</feature>
<dbReference type="PROSITE" id="PS50005">
    <property type="entry name" value="TPR"/>
    <property type="match status" value="1"/>
</dbReference>
<gene>
    <name evidence="3" type="ORF">B0T18DRAFT_424522</name>
</gene>
<accession>A0AA40FA69</accession>
<evidence type="ECO:0000256" key="1">
    <source>
        <dbReference type="PROSITE-ProRule" id="PRU00339"/>
    </source>
</evidence>
<dbReference type="EMBL" id="JAUKUD010000001">
    <property type="protein sequence ID" value="KAK0754084.1"/>
    <property type="molecule type" value="Genomic_DNA"/>
</dbReference>
<dbReference type="InterPro" id="IPR019734">
    <property type="entry name" value="TPR_rpt"/>
</dbReference>
<evidence type="ECO:0000313" key="4">
    <source>
        <dbReference type="Proteomes" id="UP001172155"/>
    </source>
</evidence>
<feature type="compositionally biased region" description="Acidic residues" evidence="2">
    <location>
        <begin position="364"/>
        <end position="388"/>
    </location>
</feature>
<sequence length="388" mass="43037">MAPTKPKNKNKKAKDRFRATKSAPTTPSVNARELLAKATALLEVGDPESAAKAARTAYESIGEKGRQAGAALSLLGQIHVELGEIDEARDFFATAVKADKDGLLPEDVGGGPEKFLWLAQLSEEGGRDSVTWFERGAAALRAQIQTLTDKLDSLPLTRKENEGIISEKARKLAETLCAVTEVYMTDLSWEEDAEQRCEALITEATMLAPEVAATWQTVANVRISQDRLDEAKEALKRSLDLWIDLSPEDPTIPDFPTRVSLVRLLIEVGMEKEAIEVSEILISEDDRSVEAWYLGGYGKYTLGEKLKESQPADSKAWHGIWRSSRKWLGQCLRIYAQEEYEDERLGEHAKELLELIKAELGDPPADEDEGWEDTDDEDDEGSSDEEMG</sequence>
<organism evidence="3 4">
    <name type="scientific">Schizothecium vesticola</name>
    <dbReference type="NCBI Taxonomy" id="314040"/>
    <lineage>
        <taxon>Eukaryota</taxon>
        <taxon>Fungi</taxon>
        <taxon>Dikarya</taxon>
        <taxon>Ascomycota</taxon>
        <taxon>Pezizomycotina</taxon>
        <taxon>Sordariomycetes</taxon>
        <taxon>Sordariomycetidae</taxon>
        <taxon>Sordariales</taxon>
        <taxon>Schizotheciaceae</taxon>
        <taxon>Schizothecium</taxon>
    </lineage>
</organism>
<proteinExistence type="predicted"/>
<keyword evidence="1" id="KW-0802">TPR repeat</keyword>
<dbReference type="SUPFAM" id="SSF48452">
    <property type="entry name" value="TPR-like"/>
    <property type="match status" value="1"/>
</dbReference>
<evidence type="ECO:0000256" key="2">
    <source>
        <dbReference type="SAM" id="MobiDB-lite"/>
    </source>
</evidence>
<feature type="compositionally biased region" description="Basic residues" evidence="2">
    <location>
        <begin position="1"/>
        <end position="15"/>
    </location>
</feature>
<keyword evidence="4" id="KW-1185">Reference proteome</keyword>
<feature type="region of interest" description="Disordered" evidence="2">
    <location>
        <begin position="356"/>
        <end position="388"/>
    </location>
</feature>
<evidence type="ECO:0008006" key="5">
    <source>
        <dbReference type="Google" id="ProtNLM"/>
    </source>
</evidence>
<reference evidence="3" key="1">
    <citation type="submission" date="2023-06" db="EMBL/GenBank/DDBJ databases">
        <title>Genome-scale phylogeny and comparative genomics of the fungal order Sordariales.</title>
        <authorList>
            <consortium name="Lawrence Berkeley National Laboratory"/>
            <person name="Hensen N."/>
            <person name="Bonometti L."/>
            <person name="Westerberg I."/>
            <person name="Brannstrom I.O."/>
            <person name="Guillou S."/>
            <person name="Cros-Aarteil S."/>
            <person name="Calhoun S."/>
            <person name="Haridas S."/>
            <person name="Kuo A."/>
            <person name="Mondo S."/>
            <person name="Pangilinan J."/>
            <person name="Riley R."/>
            <person name="LaButti K."/>
            <person name="Andreopoulos B."/>
            <person name="Lipzen A."/>
            <person name="Chen C."/>
            <person name="Yanf M."/>
            <person name="Daum C."/>
            <person name="Ng V."/>
            <person name="Clum A."/>
            <person name="Steindorff A."/>
            <person name="Ohm R."/>
            <person name="Martin F."/>
            <person name="Silar P."/>
            <person name="Natvig D."/>
            <person name="Lalanne C."/>
            <person name="Gautier V."/>
            <person name="Ament-velasquez S.L."/>
            <person name="Kruys A."/>
            <person name="Hutchinson M.I."/>
            <person name="Powell A.J."/>
            <person name="Barry K."/>
            <person name="Miller A.N."/>
            <person name="Grigoriev I.V."/>
            <person name="Debuchy R."/>
            <person name="Gladieux P."/>
            <person name="Thoren M.H."/>
            <person name="Johannesson H."/>
        </authorList>
    </citation>
    <scope>NUCLEOTIDE SEQUENCE</scope>
    <source>
        <strain evidence="3">SMH3187-1</strain>
    </source>
</reference>
<comment type="caution">
    <text evidence="3">The sequence shown here is derived from an EMBL/GenBank/DDBJ whole genome shotgun (WGS) entry which is preliminary data.</text>
</comment>
<dbReference type="InterPro" id="IPR011990">
    <property type="entry name" value="TPR-like_helical_dom_sf"/>
</dbReference>